<dbReference type="SUPFAM" id="SSF48576">
    <property type="entry name" value="Terpenoid synthases"/>
    <property type="match status" value="1"/>
</dbReference>
<dbReference type="GO" id="GO:0016102">
    <property type="term" value="P:diterpenoid biosynthetic process"/>
    <property type="evidence" value="ECO:0007669"/>
    <property type="project" value="InterPro"/>
</dbReference>
<comment type="cofactor">
    <cofactor evidence="2">
        <name>Mg(2+)</name>
        <dbReference type="ChEBI" id="CHEBI:18420"/>
    </cofactor>
</comment>
<dbReference type="InterPro" id="IPR034741">
    <property type="entry name" value="Terpene_cyclase-like_1_C"/>
</dbReference>
<dbReference type="InterPro" id="IPR050148">
    <property type="entry name" value="Terpene_synthase-like"/>
</dbReference>
<evidence type="ECO:0000259" key="7">
    <source>
        <dbReference type="Pfam" id="PF01397"/>
    </source>
</evidence>
<evidence type="ECO:0000256" key="6">
    <source>
        <dbReference type="ARBA" id="ARBA00023239"/>
    </source>
</evidence>
<evidence type="ECO:0000256" key="4">
    <source>
        <dbReference type="ARBA" id="ARBA00022842"/>
    </source>
</evidence>
<dbReference type="InterPro" id="IPR044814">
    <property type="entry name" value="Terpene_cyclase_plant_C1"/>
</dbReference>
<dbReference type="Pfam" id="PF03936">
    <property type="entry name" value="Terpene_synth_C"/>
    <property type="match status" value="1"/>
</dbReference>
<accession>A0A059SVB0</accession>
<gene>
    <name evidence="9" type="primary">LINS</name>
</gene>
<dbReference type="SFLD" id="SFLDS00005">
    <property type="entry name" value="Isoprenoid_Synthase_Type_I"/>
    <property type="match status" value="1"/>
</dbReference>
<dbReference type="Gene3D" id="1.10.600.10">
    <property type="entry name" value="Farnesyl Diphosphate Synthase"/>
    <property type="match status" value="1"/>
</dbReference>
<evidence type="ECO:0000256" key="5">
    <source>
        <dbReference type="ARBA" id="ARBA00023211"/>
    </source>
</evidence>
<dbReference type="SFLD" id="SFLDG01019">
    <property type="entry name" value="Terpene_Cyclase_Like_1_C_Termi"/>
    <property type="match status" value="1"/>
</dbReference>
<dbReference type="InterPro" id="IPR008930">
    <property type="entry name" value="Terpenoid_cyclase/PrenylTrfase"/>
</dbReference>
<keyword evidence="3" id="KW-0479">Metal-binding</keyword>
<comment type="cofactor">
    <cofactor evidence="1">
        <name>Mn(2+)</name>
        <dbReference type="ChEBI" id="CHEBI:29035"/>
    </cofactor>
</comment>
<dbReference type="GO" id="GO:0000287">
    <property type="term" value="F:magnesium ion binding"/>
    <property type="evidence" value="ECO:0007669"/>
    <property type="project" value="InterPro"/>
</dbReference>
<dbReference type="AlphaFoldDB" id="A0A059SVB0"/>
<evidence type="ECO:0000313" key="9">
    <source>
        <dbReference type="EMBL" id="AHC54051.1"/>
    </source>
</evidence>
<proteinExistence type="evidence at transcript level"/>
<dbReference type="InterPro" id="IPR005630">
    <property type="entry name" value="Terpene_synthase_metal-bd"/>
</dbReference>
<name>A0A059SVB0_CORSA</name>
<dbReference type="CDD" id="cd00684">
    <property type="entry name" value="Terpene_cyclase_plant_C1"/>
    <property type="match status" value="1"/>
</dbReference>
<dbReference type="InterPro" id="IPR036965">
    <property type="entry name" value="Terpene_synth_N_sf"/>
</dbReference>
<reference evidence="9" key="1">
    <citation type="journal article" date="2014" name="Phytochemistry">
        <title>Transcriptome profiling, and cloning and characterization of the main monoterpene synthases of Coriandrum sativum L.</title>
        <authorList>
            <person name="Galata M."/>
            <person name="Sarker L.S."/>
            <person name="Mahmoud S.S."/>
        </authorList>
    </citation>
    <scope>NUCLEOTIDE SEQUENCE</scope>
    <source>
        <tissue evidence="9">Seeds</tissue>
    </source>
</reference>
<feature type="domain" description="Terpene synthase metal-binding" evidence="8">
    <location>
        <begin position="292"/>
        <end position="528"/>
    </location>
</feature>
<keyword evidence="5" id="KW-0464">Manganese</keyword>
<keyword evidence="4" id="KW-0460">Magnesium</keyword>
<dbReference type="Pfam" id="PF01397">
    <property type="entry name" value="Terpene_synth"/>
    <property type="match status" value="1"/>
</dbReference>
<dbReference type="InterPro" id="IPR001906">
    <property type="entry name" value="Terpene_synth_N"/>
</dbReference>
<dbReference type="SUPFAM" id="SSF48239">
    <property type="entry name" value="Terpenoid cyclases/Protein prenyltransferases"/>
    <property type="match status" value="1"/>
</dbReference>
<evidence type="ECO:0000256" key="1">
    <source>
        <dbReference type="ARBA" id="ARBA00001936"/>
    </source>
</evidence>
<evidence type="ECO:0000259" key="8">
    <source>
        <dbReference type="Pfam" id="PF03936"/>
    </source>
</evidence>
<dbReference type="Gene3D" id="1.50.10.130">
    <property type="entry name" value="Terpene synthase, N-terminal domain"/>
    <property type="match status" value="1"/>
</dbReference>
<protein>
    <submittedName>
        <fullName evidence="9">S-linalool synthase</fullName>
    </submittedName>
</protein>
<keyword evidence="6" id="KW-0456">Lyase</keyword>
<dbReference type="SMR" id="A0A059SVB0"/>
<dbReference type="PANTHER" id="PTHR31225:SF245">
    <property type="entry name" value="(-)-ALPHA-TERPINEOL SYNTHASE-LIKE"/>
    <property type="match status" value="1"/>
</dbReference>
<feature type="domain" description="Terpene synthase N-terminal" evidence="7">
    <location>
        <begin position="61"/>
        <end position="233"/>
    </location>
</feature>
<dbReference type="GO" id="GO:0010333">
    <property type="term" value="F:terpene synthase activity"/>
    <property type="evidence" value="ECO:0007669"/>
    <property type="project" value="InterPro"/>
</dbReference>
<evidence type="ECO:0000256" key="2">
    <source>
        <dbReference type="ARBA" id="ARBA00001946"/>
    </source>
</evidence>
<evidence type="ECO:0000256" key="3">
    <source>
        <dbReference type="ARBA" id="ARBA00022723"/>
    </source>
</evidence>
<dbReference type="EMBL" id="KF700700">
    <property type="protein sequence ID" value="AHC54051.1"/>
    <property type="molecule type" value="mRNA"/>
</dbReference>
<dbReference type="FunFam" id="1.50.10.130:FF:000001">
    <property type="entry name" value="Isoprene synthase, chloroplastic"/>
    <property type="match status" value="1"/>
</dbReference>
<sequence>MAAITIFPLSYSIKFRRSSPCNPKDVTACKSVIKSVTGMTKVPVPVPEPIVRRSGNYKPCMWDNDFLQSLKTEYTGEAINARASEMKEEVRMIFNNVVEPLNQLELIDQLQRLGLDYHFRDEINHTLKNVHNGQKSETWEKDLHATALEFRLLRQHGHYISPEGFKRFTENGSFNKGIRADVRGLLSLYEASYFSIEGESLMEEAWSFTSNILKECLENTIDLDLQMQVRHALELPLQWRIPRFDAKWYINLYQRSGDMIPAVLEFAKLDFNIRQALNQEELKDLSRWWSRLDMGEKLPFARDRLVTSFFWSLGITGEPHHRYCREVLTKIIEFVGVYDDVYDVYGTLDELELFTNVVKRWDTNAMKELPDYMKLCFLSLINMVNETTYDILKDHNIDTLPHQRKWFNDLFERYIVEARWYNSGYQPTLEEYLKNGFVSIGGPIGVLYSYICTEDPIKKEDLEFIEDLPDIVRLTCEIFRLTDDYGTSSAELKRGDVPSSIYCYMSDTGVTEEVSRKHMMNLIRKKWAQINKLRFSKEYNNPLSWSFVDIMLNIIRAAHFLYNTGDDGFGVEDVAVEATLVSLLVEPIPL</sequence>
<dbReference type="FunFam" id="1.10.600.10:FF:000007">
    <property type="entry name" value="Isoprene synthase, chloroplastic"/>
    <property type="match status" value="1"/>
</dbReference>
<organism evidence="9">
    <name type="scientific">Coriandrum sativum</name>
    <name type="common">Coriander</name>
    <name type="synonym">Chinese parsley</name>
    <dbReference type="NCBI Taxonomy" id="4047"/>
    <lineage>
        <taxon>Eukaryota</taxon>
        <taxon>Viridiplantae</taxon>
        <taxon>Streptophyta</taxon>
        <taxon>Embryophyta</taxon>
        <taxon>Tracheophyta</taxon>
        <taxon>Spermatophyta</taxon>
        <taxon>Magnoliopsida</taxon>
        <taxon>eudicotyledons</taxon>
        <taxon>Gunneridae</taxon>
        <taxon>Pentapetalae</taxon>
        <taxon>asterids</taxon>
        <taxon>campanulids</taxon>
        <taxon>Apiales</taxon>
        <taxon>Apiaceae</taxon>
        <taxon>Apioideae</taxon>
        <taxon>apioid superclade</taxon>
        <taxon>Coriandreae</taxon>
        <taxon>Coriandrum</taxon>
    </lineage>
</organism>
<dbReference type="InterPro" id="IPR008949">
    <property type="entry name" value="Isoprenoid_synthase_dom_sf"/>
</dbReference>
<dbReference type="PANTHER" id="PTHR31225">
    <property type="entry name" value="OS04G0344100 PROTEIN-RELATED"/>
    <property type="match status" value="1"/>
</dbReference>